<name>A0AAW1XCG0_RUBAR</name>
<gene>
    <name evidence="2" type="ORF">M0R45_020635</name>
</gene>
<evidence type="ECO:0000256" key="1">
    <source>
        <dbReference type="SAM" id="MobiDB-lite"/>
    </source>
</evidence>
<protein>
    <recommendedName>
        <fullName evidence="4">Retrotransposon Copia-like N-terminal domain-containing protein</fullName>
    </recommendedName>
</protein>
<comment type="caution">
    <text evidence="2">The sequence shown here is derived from an EMBL/GenBank/DDBJ whole genome shotgun (WGS) entry which is preliminary data.</text>
</comment>
<dbReference type="EMBL" id="JBEDUW010000004">
    <property type="protein sequence ID" value="KAK9933437.1"/>
    <property type="molecule type" value="Genomic_DNA"/>
</dbReference>
<dbReference type="Proteomes" id="UP001457282">
    <property type="component" value="Unassembled WGS sequence"/>
</dbReference>
<organism evidence="2 3">
    <name type="scientific">Rubus argutus</name>
    <name type="common">Southern blackberry</name>
    <dbReference type="NCBI Taxonomy" id="59490"/>
    <lineage>
        <taxon>Eukaryota</taxon>
        <taxon>Viridiplantae</taxon>
        <taxon>Streptophyta</taxon>
        <taxon>Embryophyta</taxon>
        <taxon>Tracheophyta</taxon>
        <taxon>Spermatophyta</taxon>
        <taxon>Magnoliopsida</taxon>
        <taxon>eudicotyledons</taxon>
        <taxon>Gunneridae</taxon>
        <taxon>Pentapetalae</taxon>
        <taxon>rosids</taxon>
        <taxon>fabids</taxon>
        <taxon>Rosales</taxon>
        <taxon>Rosaceae</taxon>
        <taxon>Rosoideae</taxon>
        <taxon>Rosoideae incertae sedis</taxon>
        <taxon>Rubus</taxon>
    </lineage>
</organism>
<evidence type="ECO:0000313" key="3">
    <source>
        <dbReference type="Proteomes" id="UP001457282"/>
    </source>
</evidence>
<keyword evidence="3" id="KW-1185">Reference proteome</keyword>
<evidence type="ECO:0008006" key="4">
    <source>
        <dbReference type="Google" id="ProtNLM"/>
    </source>
</evidence>
<feature type="region of interest" description="Disordered" evidence="1">
    <location>
        <begin position="1"/>
        <end position="25"/>
    </location>
</feature>
<reference evidence="2 3" key="1">
    <citation type="journal article" date="2023" name="G3 (Bethesda)">
        <title>A chromosome-length genome assembly and annotation of blackberry (Rubus argutus, cv. 'Hillquist').</title>
        <authorList>
            <person name="Bruna T."/>
            <person name="Aryal R."/>
            <person name="Dudchenko O."/>
            <person name="Sargent D.J."/>
            <person name="Mead D."/>
            <person name="Buti M."/>
            <person name="Cavallini A."/>
            <person name="Hytonen T."/>
            <person name="Andres J."/>
            <person name="Pham M."/>
            <person name="Weisz D."/>
            <person name="Mascagni F."/>
            <person name="Usai G."/>
            <person name="Natali L."/>
            <person name="Bassil N."/>
            <person name="Fernandez G.E."/>
            <person name="Lomsadze A."/>
            <person name="Armour M."/>
            <person name="Olukolu B."/>
            <person name="Poorten T."/>
            <person name="Britton C."/>
            <person name="Davik J."/>
            <person name="Ashrafi H."/>
            <person name="Aiden E.L."/>
            <person name="Borodovsky M."/>
            <person name="Worthington M."/>
        </authorList>
    </citation>
    <scope>NUCLEOTIDE SEQUENCE [LARGE SCALE GENOMIC DNA]</scope>
    <source>
        <strain evidence="2">PI 553951</strain>
    </source>
</reference>
<sequence length="109" mass="11794">MALPDASAGSLVPPTGPSSSEVPQPQVIHHYHTTTTQDNFTFPTGTALNESNYAIWVPLMRMRIGARGKVEYLTGAKTQPDRTRLGFQGGIRGWPCGAHLRETSTENSA</sequence>
<dbReference type="AlphaFoldDB" id="A0AAW1XCG0"/>
<evidence type="ECO:0000313" key="2">
    <source>
        <dbReference type="EMBL" id="KAK9933437.1"/>
    </source>
</evidence>
<accession>A0AAW1XCG0</accession>
<proteinExistence type="predicted"/>